<dbReference type="InterPro" id="IPR020025">
    <property type="entry name" value="PseB"/>
</dbReference>
<dbReference type="CDD" id="cd05237">
    <property type="entry name" value="UDP_invert_4-6DH_SDR_e"/>
    <property type="match status" value="1"/>
</dbReference>
<feature type="domain" description="Polysaccharide biosynthesis protein CapD-like" evidence="2">
    <location>
        <begin position="10"/>
        <end position="287"/>
    </location>
</feature>
<dbReference type="NCBIfam" id="TIGR03589">
    <property type="entry name" value="PseB"/>
    <property type="match status" value="1"/>
</dbReference>
<proteinExistence type="inferred from homology"/>
<dbReference type="InterPro" id="IPR003869">
    <property type="entry name" value="Polysac_CapD-like"/>
</dbReference>
<gene>
    <name evidence="3" type="ORF">A2827_03650</name>
</gene>
<dbReference type="PANTHER" id="PTHR43318:SF2">
    <property type="entry name" value="UDP-N-ACETYLGLUCOSAMINE 4,6-DEHYDRATASE (INVERTING)"/>
    <property type="match status" value="1"/>
</dbReference>
<evidence type="ECO:0000313" key="3">
    <source>
        <dbReference type="EMBL" id="OGZ57353.1"/>
    </source>
</evidence>
<dbReference type="EMBL" id="MHOD01000032">
    <property type="protein sequence ID" value="OGZ57353.1"/>
    <property type="molecule type" value="Genomic_DNA"/>
</dbReference>
<dbReference type="STRING" id="1802158.A2827_03650"/>
<organism evidence="3 4">
    <name type="scientific">Candidatus Spechtbacteria bacterium RIFCSPHIGHO2_01_FULL_43_30</name>
    <dbReference type="NCBI Taxonomy" id="1802158"/>
    <lineage>
        <taxon>Bacteria</taxon>
        <taxon>Candidatus Spechtiibacteriota</taxon>
    </lineage>
</organism>
<accession>A0A1G2H4G2</accession>
<sequence length="331" mass="37444">MKGILMGKTVLITGGTGSFGQAFVRKILASEKPNTVRIYSRDEAKQHDMSVAFNGDKRLRFFIGDVRDQKRLERACGGVDILIHAAALKQVPVCEYNPIEAIRTNVDGAVNVIESALNLRIPKVIALSTDKAVHPVNLYGATKLCAEKLFIQANSYSGQATRKKYPIFSVVRYGNVIGSRGSVIPLFKSQIERGERLTLTDKRMTRFWITLDEAAKFVVKSLEIMKGGEIFVPKIPSMKMTDLIEAFGYKRSVRTIGIRPGEKIDEFLITKDEGRRTRDFDDRYIIEPDFNWWSEKAESRGKRVKDGFSYDSKSNIHLLSIRDMKNIIDEI</sequence>
<name>A0A1G2H4G2_9BACT</name>
<protein>
    <submittedName>
        <fullName evidence="3">UDP-N-acetylglucosamine 4,6-dehydratase (Inverting)</fullName>
    </submittedName>
</protein>
<comment type="caution">
    <text evidence="3">The sequence shown here is derived from an EMBL/GenBank/DDBJ whole genome shotgun (WGS) entry which is preliminary data.</text>
</comment>
<evidence type="ECO:0000313" key="4">
    <source>
        <dbReference type="Proteomes" id="UP000177932"/>
    </source>
</evidence>
<dbReference type="InterPro" id="IPR036291">
    <property type="entry name" value="NAD(P)-bd_dom_sf"/>
</dbReference>
<dbReference type="PANTHER" id="PTHR43318">
    <property type="entry name" value="UDP-N-ACETYLGLUCOSAMINE 4,6-DEHYDRATASE"/>
    <property type="match status" value="1"/>
</dbReference>
<evidence type="ECO:0000256" key="1">
    <source>
        <dbReference type="ARBA" id="ARBA00007430"/>
    </source>
</evidence>
<comment type="similarity">
    <text evidence="1">Belongs to the polysaccharide synthase family.</text>
</comment>
<reference evidence="3 4" key="1">
    <citation type="journal article" date="2016" name="Nat. Commun.">
        <title>Thousands of microbial genomes shed light on interconnected biogeochemical processes in an aquifer system.</title>
        <authorList>
            <person name="Anantharaman K."/>
            <person name="Brown C.T."/>
            <person name="Hug L.A."/>
            <person name="Sharon I."/>
            <person name="Castelle C.J."/>
            <person name="Probst A.J."/>
            <person name="Thomas B.C."/>
            <person name="Singh A."/>
            <person name="Wilkins M.J."/>
            <person name="Karaoz U."/>
            <person name="Brodie E.L."/>
            <person name="Williams K.H."/>
            <person name="Hubbard S.S."/>
            <person name="Banfield J.F."/>
        </authorList>
    </citation>
    <scope>NUCLEOTIDE SEQUENCE [LARGE SCALE GENOMIC DNA]</scope>
</reference>
<dbReference type="Pfam" id="PF02719">
    <property type="entry name" value="Polysacc_synt_2"/>
    <property type="match status" value="1"/>
</dbReference>
<evidence type="ECO:0000259" key="2">
    <source>
        <dbReference type="Pfam" id="PF02719"/>
    </source>
</evidence>
<dbReference type="Gene3D" id="3.40.50.720">
    <property type="entry name" value="NAD(P)-binding Rossmann-like Domain"/>
    <property type="match status" value="1"/>
</dbReference>
<dbReference type="AlphaFoldDB" id="A0A1G2H4G2"/>
<dbReference type="SUPFAM" id="SSF51735">
    <property type="entry name" value="NAD(P)-binding Rossmann-fold domains"/>
    <property type="match status" value="1"/>
</dbReference>
<dbReference type="Proteomes" id="UP000177932">
    <property type="component" value="Unassembled WGS sequence"/>
</dbReference>
<dbReference type="InterPro" id="IPR051203">
    <property type="entry name" value="Polysaccharide_Synthase-Rel"/>
</dbReference>